<evidence type="ECO:0000256" key="3">
    <source>
        <dbReference type="ARBA" id="ARBA00023163"/>
    </source>
</evidence>
<evidence type="ECO:0000259" key="4">
    <source>
        <dbReference type="PROSITE" id="PS01124"/>
    </source>
</evidence>
<organism evidence="5 6">
    <name type="scientific">Thalassolituus oleivorans MIL-1</name>
    <dbReference type="NCBI Taxonomy" id="1298593"/>
    <lineage>
        <taxon>Bacteria</taxon>
        <taxon>Pseudomonadati</taxon>
        <taxon>Pseudomonadota</taxon>
        <taxon>Gammaproteobacteria</taxon>
        <taxon>Oceanospirillales</taxon>
        <taxon>Oceanospirillaceae</taxon>
        <taxon>Thalassolituus</taxon>
    </lineage>
</organism>
<dbReference type="STRING" id="187493.CN03_07010"/>
<dbReference type="EMBL" id="HF680312">
    <property type="protein sequence ID" value="CCU72655.1"/>
    <property type="molecule type" value="Genomic_DNA"/>
</dbReference>
<dbReference type="GO" id="GO:0005829">
    <property type="term" value="C:cytosol"/>
    <property type="evidence" value="ECO:0007669"/>
    <property type="project" value="TreeGrafter"/>
</dbReference>
<evidence type="ECO:0000256" key="2">
    <source>
        <dbReference type="ARBA" id="ARBA00023125"/>
    </source>
</evidence>
<dbReference type="GO" id="GO:0000976">
    <property type="term" value="F:transcription cis-regulatory region binding"/>
    <property type="evidence" value="ECO:0007669"/>
    <property type="project" value="TreeGrafter"/>
</dbReference>
<evidence type="ECO:0000313" key="6">
    <source>
        <dbReference type="Proteomes" id="UP000011866"/>
    </source>
</evidence>
<dbReference type="PROSITE" id="PS01124">
    <property type="entry name" value="HTH_ARAC_FAMILY_2"/>
    <property type="match status" value="1"/>
</dbReference>
<dbReference type="InterPro" id="IPR018060">
    <property type="entry name" value="HTH_AraC"/>
</dbReference>
<dbReference type="KEGG" id="tol:TOL_2252"/>
<reference evidence="5 6" key="1">
    <citation type="journal article" date="2013" name="Genome Announc.">
        <title>Genome Sequence of Thalassolituus oleivorans MIL-1 (DSM 14913T).</title>
        <authorList>
            <person name="Golyshin P.N."/>
            <person name="Werner J."/>
            <person name="Chernikova T.N."/>
            <person name="Tran H."/>
            <person name="Ferrer M."/>
            <person name="Yakimov M.M."/>
            <person name="Teeling H."/>
            <person name="Golyshina O.V."/>
        </authorList>
    </citation>
    <scope>NUCLEOTIDE SEQUENCE [LARGE SCALE GENOMIC DNA]</scope>
    <source>
        <strain evidence="5 6">MIL-1</strain>
    </source>
</reference>
<dbReference type="SMART" id="SM00342">
    <property type="entry name" value="HTH_ARAC"/>
    <property type="match status" value="1"/>
</dbReference>
<dbReference type="SUPFAM" id="SSF46689">
    <property type="entry name" value="Homeodomain-like"/>
    <property type="match status" value="1"/>
</dbReference>
<dbReference type="HOGENOM" id="CLU_047522_3_5_6"/>
<feature type="domain" description="HTH araC/xylS-type" evidence="4">
    <location>
        <begin position="244"/>
        <end position="341"/>
    </location>
</feature>
<dbReference type="PATRIC" id="fig|1298593.3.peg.2160"/>
<dbReference type="AlphaFoldDB" id="M5E5A5"/>
<dbReference type="GeneID" id="79177055"/>
<keyword evidence="2" id="KW-0238">DNA-binding</keyword>
<dbReference type="PANTHER" id="PTHR47894">
    <property type="entry name" value="HTH-TYPE TRANSCRIPTIONAL REGULATOR GADX"/>
    <property type="match status" value="1"/>
</dbReference>
<accession>M5E5A5</accession>
<dbReference type="GO" id="GO:0003700">
    <property type="term" value="F:DNA-binding transcription factor activity"/>
    <property type="evidence" value="ECO:0007669"/>
    <property type="project" value="InterPro"/>
</dbReference>
<dbReference type="Proteomes" id="UP000011866">
    <property type="component" value="Chromosome"/>
</dbReference>
<dbReference type="Gene3D" id="1.10.10.60">
    <property type="entry name" value="Homeodomain-like"/>
    <property type="match status" value="1"/>
</dbReference>
<keyword evidence="3" id="KW-0804">Transcription</keyword>
<dbReference type="Pfam" id="PF12833">
    <property type="entry name" value="HTH_18"/>
    <property type="match status" value="1"/>
</dbReference>
<gene>
    <name evidence="5" type="ORF">TOL_2252</name>
</gene>
<dbReference type="Pfam" id="PF12625">
    <property type="entry name" value="Arabinose_bd"/>
    <property type="match status" value="1"/>
</dbReference>
<dbReference type="InterPro" id="IPR032687">
    <property type="entry name" value="AraC-type_N"/>
</dbReference>
<dbReference type="RefSeq" id="WP_015487373.1">
    <property type="nucleotide sequence ID" value="NC_020888.1"/>
</dbReference>
<dbReference type="InterPro" id="IPR009057">
    <property type="entry name" value="Homeodomain-like_sf"/>
</dbReference>
<keyword evidence="6" id="KW-1185">Reference proteome</keyword>
<sequence>MKPNWYECDQRYLPAHHQPALLLDLLLVRDASSHKVLKGTGLFYEDIIEGKRHMSALQFQQLISNSQKLAPEGDLSFRWGDNLWPGHYGLGSQLLSNAPDLKRGLQALVHFRHTLSPLLVPRVFEDEHYCYIQWLDTCCDLASSRPFMVETSMMALTSLSRWQSQTSLPWRYGFSYQAPTKGIEQYQVHLGEKLMFGLGVDVMVIEKRWLEQAWPKGSVTAFRASWHEATQSDPVPESLSGFCESVYDWLVKHIQQPVTLPDVALAFDMSSATLKRKLKKHRTSFQQIQDQARLHVCLYLLHVKGMNNEQVAQQLLFNDLTNFRRAFKRWSGLTPSASRQQFQLHSLAL</sequence>
<name>M5E5A5_9GAMM</name>
<proteinExistence type="predicted"/>
<evidence type="ECO:0000313" key="5">
    <source>
        <dbReference type="EMBL" id="CCU72655.1"/>
    </source>
</evidence>
<evidence type="ECO:0000256" key="1">
    <source>
        <dbReference type="ARBA" id="ARBA00023015"/>
    </source>
</evidence>
<protein>
    <submittedName>
        <fullName evidence="5">AraC family transcriptional regulator</fullName>
    </submittedName>
</protein>
<keyword evidence="1" id="KW-0805">Transcription regulation</keyword>
<dbReference type="eggNOG" id="COG2207">
    <property type="taxonomic scope" value="Bacteria"/>
</dbReference>
<dbReference type="PANTHER" id="PTHR47894:SF1">
    <property type="entry name" value="HTH-TYPE TRANSCRIPTIONAL REGULATOR VQSM"/>
    <property type="match status" value="1"/>
</dbReference>